<feature type="transmembrane region" description="Helical" evidence="7">
    <location>
        <begin position="414"/>
        <end position="435"/>
    </location>
</feature>
<dbReference type="OrthoDB" id="9761224at2"/>
<protein>
    <submittedName>
        <fullName evidence="9">Carbon starvation protein CstA</fullName>
    </submittedName>
</protein>
<accession>A0A4R2NCT0</accession>
<evidence type="ECO:0000256" key="7">
    <source>
        <dbReference type="SAM" id="Phobius"/>
    </source>
</evidence>
<feature type="transmembrane region" description="Helical" evidence="7">
    <location>
        <begin position="125"/>
        <end position="149"/>
    </location>
</feature>
<feature type="transmembrane region" description="Helical" evidence="7">
    <location>
        <begin position="221"/>
        <end position="241"/>
    </location>
</feature>
<evidence type="ECO:0000256" key="3">
    <source>
        <dbReference type="ARBA" id="ARBA00022475"/>
    </source>
</evidence>
<dbReference type="AlphaFoldDB" id="A0A4R2NCT0"/>
<feature type="transmembrane region" description="Helical" evidence="7">
    <location>
        <begin position="466"/>
        <end position="484"/>
    </location>
</feature>
<dbReference type="PANTHER" id="PTHR30252">
    <property type="entry name" value="INNER MEMBRANE PEPTIDE TRANSPORTER"/>
    <property type="match status" value="1"/>
</dbReference>
<evidence type="ECO:0000313" key="10">
    <source>
        <dbReference type="Proteomes" id="UP000295537"/>
    </source>
</evidence>
<proteinExistence type="inferred from homology"/>
<dbReference type="GO" id="GO:0009267">
    <property type="term" value="P:cellular response to starvation"/>
    <property type="evidence" value="ECO:0007669"/>
    <property type="project" value="InterPro"/>
</dbReference>
<evidence type="ECO:0000256" key="1">
    <source>
        <dbReference type="ARBA" id="ARBA00004651"/>
    </source>
</evidence>
<keyword evidence="10" id="KW-1185">Reference proteome</keyword>
<evidence type="ECO:0000256" key="5">
    <source>
        <dbReference type="ARBA" id="ARBA00022989"/>
    </source>
</evidence>
<dbReference type="InterPro" id="IPR051605">
    <property type="entry name" value="CstA"/>
</dbReference>
<organism evidence="9 10">
    <name type="scientific">Nicoletella semolina</name>
    <dbReference type="NCBI Taxonomy" id="271160"/>
    <lineage>
        <taxon>Bacteria</taxon>
        <taxon>Pseudomonadati</taxon>
        <taxon>Pseudomonadota</taxon>
        <taxon>Gammaproteobacteria</taxon>
        <taxon>Pasteurellales</taxon>
        <taxon>Pasteurellaceae</taxon>
        <taxon>Nicoletella</taxon>
    </lineage>
</organism>
<dbReference type="RefSeq" id="WP_132500554.1">
    <property type="nucleotide sequence ID" value="NZ_LVXA01000001.1"/>
</dbReference>
<evidence type="ECO:0000256" key="6">
    <source>
        <dbReference type="ARBA" id="ARBA00023136"/>
    </source>
</evidence>
<sequence length="538" mass="59219">MLWFLFCIALLILGYFTYGKVVERVFVINPKKATPAYAMQDGVDYIPMSKTKIWLIQLLNIAGTGPIFGPILGALYGPVAMLWIVLGCIFAGAVHDYFCGMLSVRNGGASMPNLAGRYLGRPVKYFINLLAVVLLLLVGVVFVASPAALLSTLTIDAFSASSGAISLNNAEEIAQASVQAATELTVWGMDKPTIIAVWTAIIFAYYILATLLPIDKIIGRIYPLFGALLLFMSVGMVYGLVSSHLSVTDPIEFFRTVNTDGQGLTWEKFTQNFQVKDNVPIWPLLFLTISCGALSGFHATQTPLMARCAENEKEGRFIFYGAMIAEGVIALIWCAVGLSFYENPQALQNAIDAGSPSKVVYDSSIHFLGFVGGLFAVLGVVVLPITSGDTAFRAARLIIAEFFKINQSSLIKRLVIAVPLFAVGFIVSKIDFSILWRYFTWANQTTAMVMLWTAAAYLYRYNKFHWICSIPAWFISTVCFTYLAYNKIGFGLDYQLSVYIGFGLTLLCIGLFFTKLKPLGKIDEDAYVDDTLGSHHRM</sequence>
<evidence type="ECO:0000256" key="4">
    <source>
        <dbReference type="ARBA" id="ARBA00022692"/>
    </source>
</evidence>
<keyword evidence="4 7" id="KW-0812">Transmembrane</keyword>
<feature type="domain" description="CstA N-terminal" evidence="8">
    <location>
        <begin position="4"/>
        <end position="332"/>
    </location>
</feature>
<keyword evidence="6 7" id="KW-0472">Membrane</keyword>
<dbReference type="Proteomes" id="UP000295537">
    <property type="component" value="Unassembled WGS sequence"/>
</dbReference>
<evidence type="ECO:0000259" key="8">
    <source>
        <dbReference type="Pfam" id="PF02554"/>
    </source>
</evidence>
<evidence type="ECO:0000256" key="2">
    <source>
        <dbReference type="ARBA" id="ARBA00007755"/>
    </source>
</evidence>
<feature type="transmembrane region" description="Helical" evidence="7">
    <location>
        <begin position="496"/>
        <end position="514"/>
    </location>
</feature>
<feature type="transmembrane region" description="Helical" evidence="7">
    <location>
        <begin position="317"/>
        <end position="341"/>
    </location>
</feature>
<comment type="similarity">
    <text evidence="2">Belongs to the peptide transporter carbon starvation (CstA) (TC 2.A.114) family.</text>
</comment>
<reference evidence="9 10" key="1">
    <citation type="submission" date="2019-03" db="EMBL/GenBank/DDBJ databases">
        <title>Genomic Encyclopedia of Type Strains, Phase IV (KMG-IV): sequencing the most valuable type-strain genomes for metagenomic binning, comparative biology and taxonomic classification.</title>
        <authorList>
            <person name="Goeker M."/>
        </authorList>
    </citation>
    <scope>NUCLEOTIDE SEQUENCE [LARGE SCALE GENOMIC DNA]</scope>
    <source>
        <strain evidence="9 10">DSM 16380</strain>
    </source>
</reference>
<name>A0A4R2NCT0_9PAST</name>
<dbReference type="InterPro" id="IPR003706">
    <property type="entry name" value="CstA_N"/>
</dbReference>
<dbReference type="EMBL" id="SLXJ01000001">
    <property type="protein sequence ID" value="TCP18957.1"/>
    <property type="molecule type" value="Genomic_DNA"/>
</dbReference>
<keyword evidence="3" id="KW-1003">Cell membrane</keyword>
<dbReference type="PANTHER" id="PTHR30252:SF4">
    <property type="entry name" value="CARBON STARVATION"/>
    <property type="match status" value="1"/>
</dbReference>
<comment type="subcellular location">
    <subcellularLocation>
        <location evidence="1">Cell membrane</location>
        <topology evidence="1">Multi-pass membrane protein</topology>
    </subcellularLocation>
</comment>
<dbReference type="Pfam" id="PF02554">
    <property type="entry name" value="CstA"/>
    <property type="match status" value="1"/>
</dbReference>
<evidence type="ECO:0000313" key="9">
    <source>
        <dbReference type="EMBL" id="TCP18957.1"/>
    </source>
</evidence>
<feature type="transmembrane region" description="Helical" evidence="7">
    <location>
        <begin position="365"/>
        <end position="386"/>
    </location>
</feature>
<feature type="transmembrane region" description="Helical" evidence="7">
    <location>
        <begin position="279"/>
        <end position="297"/>
    </location>
</feature>
<gene>
    <name evidence="9" type="ORF">EV693_101224</name>
</gene>
<keyword evidence="5 7" id="KW-1133">Transmembrane helix</keyword>
<comment type="caution">
    <text evidence="9">The sequence shown here is derived from an EMBL/GenBank/DDBJ whole genome shotgun (WGS) entry which is preliminary data.</text>
</comment>
<feature type="transmembrane region" description="Helical" evidence="7">
    <location>
        <begin position="194"/>
        <end position="214"/>
    </location>
</feature>
<feature type="transmembrane region" description="Helical" evidence="7">
    <location>
        <begin position="80"/>
        <end position="104"/>
    </location>
</feature>
<feature type="transmembrane region" description="Helical" evidence="7">
    <location>
        <begin position="441"/>
        <end position="459"/>
    </location>
</feature>
<dbReference type="GO" id="GO:0005886">
    <property type="term" value="C:plasma membrane"/>
    <property type="evidence" value="ECO:0007669"/>
    <property type="project" value="UniProtKB-SubCell"/>
</dbReference>